<evidence type="ECO:0000256" key="1">
    <source>
        <dbReference type="SAM" id="MobiDB-lite"/>
    </source>
</evidence>
<feature type="signal peptide" evidence="2">
    <location>
        <begin position="1"/>
        <end position="26"/>
    </location>
</feature>
<feature type="compositionally biased region" description="Polar residues" evidence="1">
    <location>
        <begin position="253"/>
        <end position="264"/>
    </location>
</feature>
<feature type="region of interest" description="Disordered" evidence="1">
    <location>
        <begin position="206"/>
        <end position="335"/>
    </location>
</feature>
<comment type="caution">
    <text evidence="3">The sequence shown here is derived from an EMBL/GenBank/DDBJ whole genome shotgun (WGS) entry which is preliminary data.</text>
</comment>
<gene>
    <name evidence="3" type="ORF">F5878DRAFT_726724</name>
</gene>
<organism evidence="3 4">
    <name type="scientific">Lentinula raphanica</name>
    <dbReference type="NCBI Taxonomy" id="153919"/>
    <lineage>
        <taxon>Eukaryota</taxon>
        <taxon>Fungi</taxon>
        <taxon>Dikarya</taxon>
        <taxon>Basidiomycota</taxon>
        <taxon>Agaricomycotina</taxon>
        <taxon>Agaricomycetes</taxon>
        <taxon>Agaricomycetidae</taxon>
        <taxon>Agaricales</taxon>
        <taxon>Marasmiineae</taxon>
        <taxon>Omphalotaceae</taxon>
        <taxon>Lentinula</taxon>
    </lineage>
</organism>
<sequence>MADLFSSHIRLVFLILFLSHFTMVLTMPVDLAPWKRSDLDEPGPEPNQVGVQRSQLDIIPYHVWLKRRHQDNTNALRPNSPIRDEVEVWYLYISLRHTFQAVKTGDSKWQLVKCTKMYESGPVRHPEAGRDRSACKGGCKRDLNKILGIEGDDQFQTLNNVIEFLRGNLKFGDRALPEHTRMIPEPGNPWEANYSAMRKVILKKEQEKAPETSVGGKRPPPPDFSEPPAKASKTGLTQLQEHPKPASDPLRSPKSSIVAENSRSGGEGASPEKGVDNLPPAKNSLTQPHGVPPAGASGALTPQVAAPKPLSPEEAERIRGAMRIGGATFTSQGNY</sequence>
<evidence type="ECO:0000256" key="2">
    <source>
        <dbReference type="SAM" id="SignalP"/>
    </source>
</evidence>
<protein>
    <submittedName>
        <fullName evidence="3">Uncharacterized protein</fullName>
    </submittedName>
</protein>
<accession>A0AA38P556</accession>
<name>A0AA38P556_9AGAR</name>
<keyword evidence="2" id="KW-0732">Signal</keyword>
<keyword evidence="4" id="KW-1185">Reference proteome</keyword>
<evidence type="ECO:0000313" key="4">
    <source>
        <dbReference type="Proteomes" id="UP001163846"/>
    </source>
</evidence>
<dbReference type="Proteomes" id="UP001163846">
    <property type="component" value="Unassembled WGS sequence"/>
</dbReference>
<reference evidence="3" key="1">
    <citation type="submission" date="2022-08" db="EMBL/GenBank/DDBJ databases">
        <authorList>
            <consortium name="DOE Joint Genome Institute"/>
            <person name="Min B."/>
            <person name="Riley R."/>
            <person name="Sierra-Patev S."/>
            <person name="Naranjo-Ortiz M."/>
            <person name="Looney B."/>
            <person name="Konkel Z."/>
            <person name="Slot J.C."/>
            <person name="Sakamoto Y."/>
            <person name="Steenwyk J.L."/>
            <person name="Rokas A."/>
            <person name="Carro J."/>
            <person name="Camarero S."/>
            <person name="Ferreira P."/>
            <person name="Molpeceres G."/>
            <person name="Ruiz-Duenas F.J."/>
            <person name="Serrano A."/>
            <person name="Henrissat B."/>
            <person name="Drula E."/>
            <person name="Hughes K.W."/>
            <person name="Mata J.L."/>
            <person name="Ishikawa N.K."/>
            <person name="Vargas-Isla R."/>
            <person name="Ushijima S."/>
            <person name="Smith C.A."/>
            <person name="Ahrendt S."/>
            <person name="Andreopoulos W."/>
            <person name="He G."/>
            <person name="Labutti K."/>
            <person name="Lipzen A."/>
            <person name="Ng V."/>
            <person name="Sandor L."/>
            <person name="Barry K."/>
            <person name="Martinez A.T."/>
            <person name="Xiao Y."/>
            <person name="Gibbons J.G."/>
            <person name="Terashima K."/>
            <person name="Hibbett D.S."/>
            <person name="Grigoriev I.V."/>
        </authorList>
    </citation>
    <scope>NUCLEOTIDE SEQUENCE</scope>
    <source>
        <strain evidence="3">TFB9207</strain>
    </source>
</reference>
<feature type="chain" id="PRO_5041289437" evidence="2">
    <location>
        <begin position="27"/>
        <end position="335"/>
    </location>
</feature>
<evidence type="ECO:0000313" key="3">
    <source>
        <dbReference type="EMBL" id="KAJ3836528.1"/>
    </source>
</evidence>
<dbReference type="AlphaFoldDB" id="A0AA38P556"/>
<proteinExistence type="predicted"/>
<dbReference type="EMBL" id="MU806313">
    <property type="protein sequence ID" value="KAJ3836528.1"/>
    <property type="molecule type" value="Genomic_DNA"/>
</dbReference>